<accession>A0A9X9LGQ5</accession>
<organism evidence="2 3">
    <name type="scientific">Gulo gulo</name>
    <name type="common">Wolverine</name>
    <name type="synonym">Gluton</name>
    <dbReference type="NCBI Taxonomy" id="48420"/>
    <lineage>
        <taxon>Eukaryota</taxon>
        <taxon>Metazoa</taxon>
        <taxon>Chordata</taxon>
        <taxon>Craniata</taxon>
        <taxon>Vertebrata</taxon>
        <taxon>Euteleostomi</taxon>
        <taxon>Mammalia</taxon>
        <taxon>Eutheria</taxon>
        <taxon>Laurasiatheria</taxon>
        <taxon>Carnivora</taxon>
        <taxon>Caniformia</taxon>
        <taxon>Musteloidea</taxon>
        <taxon>Mustelidae</taxon>
        <taxon>Guloninae</taxon>
        <taxon>Gulo</taxon>
    </lineage>
</organism>
<keyword evidence="3" id="KW-1185">Reference proteome</keyword>
<name>A0A9X9LGQ5_GULGU</name>
<comment type="caution">
    <text evidence="2">The sequence shown here is derived from an EMBL/GenBank/DDBJ whole genome shotgun (WGS) entry which is preliminary data.</text>
</comment>
<feature type="non-terminal residue" evidence="2">
    <location>
        <position position="1"/>
    </location>
</feature>
<feature type="region of interest" description="Disordered" evidence="1">
    <location>
        <begin position="1"/>
        <end position="22"/>
    </location>
</feature>
<dbReference type="Proteomes" id="UP000269945">
    <property type="component" value="Unassembled WGS sequence"/>
</dbReference>
<dbReference type="EMBL" id="CYRY02003169">
    <property type="protein sequence ID" value="VCW67820.1"/>
    <property type="molecule type" value="Genomic_DNA"/>
</dbReference>
<dbReference type="AlphaFoldDB" id="A0A9X9LGQ5"/>
<sequence length="75" mass="8058">GSGLACGFQHTEDKSSASLESARLFSSSPSTCLNEDTGRRYRIPGWRSHSDPPCSAHSVLPQCCAGSSWDRGTRN</sequence>
<evidence type="ECO:0000313" key="2">
    <source>
        <dbReference type="EMBL" id="VCW67820.1"/>
    </source>
</evidence>
<evidence type="ECO:0000256" key="1">
    <source>
        <dbReference type="SAM" id="MobiDB-lite"/>
    </source>
</evidence>
<gene>
    <name evidence="2" type="ORF">BN2614_LOCUS2</name>
</gene>
<protein>
    <submittedName>
        <fullName evidence="2">Uncharacterized protein</fullName>
    </submittedName>
</protein>
<reference evidence="2 3" key="1">
    <citation type="submission" date="2018-10" db="EMBL/GenBank/DDBJ databases">
        <authorList>
            <person name="Ekblom R."/>
            <person name="Jareborg N."/>
        </authorList>
    </citation>
    <scope>NUCLEOTIDE SEQUENCE [LARGE SCALE GENOMIC DNA]</scope>
    <source>
        <tissue evidence="2">Muscle</tissue>
    </source>
</reference>
<evidence type="ECO:0000313" key="3">
    <source>
        <dbReference type="Proteomes" id="UP000269945"/>
    </source>
</evidence>
<proteinExistence type="predicted"/>